<reference evidence="5" key="1">
    <citation type="submission" date="2025-08" db="UniProtKB">
        <authorList>
            <consortium name="RefSeq"/>
        </authorList>
    </citation>
    <scope>IDENTIFICATION</scope>
    <source>
        <tissue evidence="5">Lung</tissue>
    </source>
</reference>
<dbReference type="PANTHER" id="PTHR21510:SF16">
    <property type="entry name" value="PROTEIN AKNAD1"/>
    <property type="match status" value="1"/>
</dbReference>
<protein>
    <submittedName>
        <fullName evidence="5">Protein AKNAD1 isoform X1</fullName>
    </submittedName>
</protein>
<feature type="compositionally biased region" description="Polar residues" evidence="2">
    <location>
        <begin position="125"/>
        <end position="135"/>
    </location>
</feature>
<feature type="region of interest" description="Disordered" evidence="2">
    <location>
        <begin position="1"/>
        <end position="46"/>
    </location>
</feature>
<dbReference type="KEGG" id="aful:116492058"/>
<name>A0A6J3DG21_AYTFU</name>
<feature type="coiled-coil region" evidence="1">
    <location>
        <begin position="404"/>
        <end position="431"/>
    </location>
</feature>
<feature type="domain" description="AKNA" evidence="3">
    <location>
        <begin position="351"/>
        <end position="406"/>
    </location>
</feature>
<dbReference type="PANTHER" id="PTHR21510">
    <property type="entry name" value="AKNA DOMAIN-CONTAINING PROTEIN"/>
    <property type="match status" value="1"/>
</dbReference>
<feature type="compositionally biased region" description="Basic and acidic residues" evidence="2">
    <location>
        <begin position="138"/>
        <end position="147"/>
    </location>
</feature>
<gene>
    <name evidence="5" type="primary">AKNAD1</name>
</gene>
<evidence type="ECO:0000313" key="5">
    <source>
        <dbReference type="RefSeq" id="XP_032048377.1"/>
    </source>
</evidence>
<organism evidence="4 5">
    <name type="scientific">Aythya fuligula</name>
    <name type="common">Tufted duck</name>
    <name type="synonym">Anas fuligula</name>
    <dbReference type="NCBI Taxonomy" id="219594"/>
    <lineage>
        <taxon>Eukaryota</taxon>
        <taxon>Metazoa</taxon>
        <taxon>Chordata</taxon>
        <taxon>Craniata</taxon>
        <taxon>Vertebrata</taxon>
        <taxon>Euteleostomi</taxon>
        <taxon>Archelosauria</taxon>
        <taxon>Archosauria</taxon>
        <taxon>Dinosauria</taxon>
        <taxon>Saurischia</taxon>
        <taxon>Theropoda</taxon>
        <taxon>Coelurosauria</taxon>
        <taxon>Aves</taxon>
        <taxon>Neognathae</taxon>
        <taxon>Galloanserae</taxon>
        <taxon>Anseriformes</taxon>
        <taxon>Anatidae</taxon>
        <taxon>Aythyinae</taxon>
        <taxon>Aythya</taxon>
    </lineage>
</organism>
<feature type="compositionally biased region" description="Acidic residues" evidence="2">
    <location>
        <begin position="23"/>
        <end position="33"/>
    </location>
</feature>
<proteinExistence type="predicted"/>
<dbReference type="Pfam" id="PF12443">
    <property type="entry name" value="AKNA"/>
    <property type="match status" value="1"/>
</dbReference>
<feature type="region of interest" description="Disordered" evidence="2">
    <location>
        <begin position="706"/>
        <end position="726"/>
    </location>
</feature>
<evidence type="ECO:0000256" key="1">
    <source>
        <dbReference type="SAM" id="Coils"/>
    </source>
</evidence>
<dbReference type="InterPro" id="IPR022150">
    <property type="entry name" value="AKNA_dom"/>
</dbReference>
<dbReference type="InParanoid" id="A0A6J3DG21"/>
<dbReference type="GeneID" id="116492058"/>
<sequence>MEPGSEQLGPPAHSASPTCSAGEQEELPYDGDEGPSSKYSSNAEGLRDCPGNMPHVLSVSCSEDEAACKEQLPNAKMSNGLWRHFPEGELLNTWQLIECETIPETSYTESIGETTTKPETHEHSQGSSTPEQWATTGEEYHREKQEDGCTAGKNPSVLNEKFVSKRSVSAAGSCGCRHNSSQLRSGYEDTHRSHNTKEQREVFKKTASSPRLIHGDVHQCLPDFSEITSELKVPKINENIKSVPTTEPTKSFPILLSQSETMDNILEGNCSRSVEVENQEMRIPELLQQLKILPQPDFAPPSFVVYSGGAGTSSQVFTAPAPKTTQHLPDPRLPHGTMVSAFPAAGTVQVHCLSPSNLLPELTQGEKMSQILKEQTDQLKIKVEDFTKRMTHETFVPQDNYLALNQLRKYLDALERSYLTAREEHRVLQLQNYKDKSIHVGEFDPERKVEGEIFRLGTLLEDIQEQTDDCKYSLAPSLISDESAHSSNPLWESSVVPSITDPPEEATFLHKNKRENTSQTSDVIPQTNHLFSFEAAKCNLCPHMLQKRAESTSRREMEPLGKGYLLASKHYSSVMRFLSPEEKGLRFHTQGTLSQKCNADEENMKGNKNIQERKTGVCSIFTQRKPTDLSDTNLSSDSEDISACDSYGSQSEEFMEHETESYRTLNTRLHQEKKGFEFRCPRESSYQLKHRNYKQSVQSCALCRNKNSGSTSYSQKRISTQKTQTNKQPRELVNRLSERNVNVKKSARNKPAINIRNRNTNDFNANILNSTLDHAIQTANSLKKATERMVQAISEDLAKVARNQL</sequence>
<evidence type="ECO:0000256" key="2">
    <source>
        <dbReference type="SAM" id="MobiDB-lite"/>
    </source>
</evidence>
<keyword evidence="1" id="KW-0175">Coiled coil</keyword>
<accession>A0A6J3DG21</accession>
<feature type="compositionally biased region" description="Basic and acidic residues" evidence="2">
    <location>
        <begin position="186"/>
        <end position="204"/>
    </location>
</feature>
<dbReference type="Proteomes" id="UP000504639">
    <property type="component" value="Chromosome 8"/>
</dbReference>
<dbReference type="AlphaFoldDB" id="A0A6J3DG21"/>
<evidence type="ECO:0000259" key="3">
    <source>
        <dbReference type="Pfam" id="PF12443"/>
    </source>
</evidence>
<dbReference type="InterPro" id="IPR052655">
    <property type="entry name" value="AKNA_Centrosome-Trans_reg"/>
</dbReference>
<evidence type="ECO:0000313" key="4">
    <source>
        <dbReference type="Proteomes" id="UP000504639"/>
    </source>
</evidence>
<feature type="region of interest" description="Disordered" evidence="2">
    <location>
        <begin position="107"/>
        <end position="156"/>
    </location>
</feature>
<feature type="region of interest" description="Disordered" evidence="2">
    <location>
        <begin position="171"/>
        <end position="207"/>
    </location>
</feature>
<dbReference type="CTD" id="254268"/>
<dbReference type="RefSeq" id="XP_032048377.1">
    <property type="nucleotide sequence ID" value="XM_032192486.1"/>
</dbReference>
<keyword evidence="4" id="KW-1185">Reference proteome</keyword>